<organism evidence="2 3">
    <name type="scientific">Paramecium primaurelia</name>
    <dbReference type="NCBI Taxonomy" id="5886"/>
    <lineage>
        <taxon>Eukaryota</taxon>
        <taxon>Sar</taxon>
        <taxon>Alveolata</taxon>
        <taxon>Ciliophora</taxon>
        <taxon>Intramacronucleata</taxon>
        <taxon>Oligohymenophorea</taxon>
        <taxon>Peniculida</taxon>
        <taxon>Parameciidae</taxon>
        <taxon>Paramecium</taxon>
    </lineage>
</organism>
<dbReference type="EMBL" id="CAJJDM010000092">
    <property type="protein sequence ID" value="CAD8091970.1"/>
    <property type="molecule type" value="Genomic_DNA"/>
</dbReference>
<proteinExistence type="predicted"/>
<dbReference type="OMA" id="HEMKNMA"/>
<evidence type="ECO:0000313" key="3">
    <source>
        <dbReference type="Proteomes" id="UP000688137"/>
    </source>
</evidence>
<dbReference type="AlphaFoldDB" id="A0A8S1NHL9"/>
<sequence>MIEERDIACQTTLEYNEINENNTDPQQQQQIQSPIKQIQVRQRSLTTQQNTKQLVIIQTRTPKKQSMAHIADLKQQILDIALKFDEIINKEQTQKKQVPIKSQEIQDYENIIKEQMIEIKSLQNQIEINQRRLQISLEDKEITKLEDKLKYLQELEKILKEENNSIKKIHNQQQLALNQLGINEQDEKLKLEKLNILKQEKQKTKQLQEQLRQLENQSKQNHNNCYKQVEKLRWIDNRVQEYNKKKKKKLISKDDVEILESQLHELVQEIEQKNQINQSKLKELEKERKQLTMDVEIRERQLKEKDKELKLTIMKFNENKRFVIKNEITKQ</sequence>
<feature type="coiled-coil region" evidence="1">
    <location>
        <begin position="105"/>
        <end position="224"/>
    </location>
</feature>
<gene>
    <name evidence="2" type="ORF">PPRIM_AZ9-3.1.T0890152</name>
</gene>
<comment type="caution">
    <text evidence="2">The sequence shown here is derived from an EMBL/GenBank/DDBJ whole genome shotgun (WGS) entry which is preliminary data.</text>
</comment>
<feature type="coiled-coil region" evidence="1">
    <location>
        <begin position="256"/>
        <end position="308"/>
    </location>
</feature>
<name>A0A8S1NHL9_PARPR</name>
<dbReference type="Proteomes" id="UP000688137">
    <property type="component" value="Unassembled WGS sequence"/>
</dbReference>
<keyword evidence="3" id="KW-1185">Reference proteome</keyword>
<reference evidence="2" key="1">
    <citation type="submission" date="2021-01" db="EMBL/GenBank/DDBJ databases">
        <authorList>
            <consortium name="Genoscope - CEA"/>
            <person name="William W."/>
        </authorList>
    </citation>
    <scope>NUCLEOTIDE SEQUENCE</scope>
</reference>
<keyword evidence="1" id="KW-0175">Coiled coil</keyword>
<evidence type="ECO:0000256" key="1">
    <source>
        <dbReference type="SAM" id="Coils"/>
    </source>
</evidence>
<protein>
    <submittedName>
        <fullName evidence="2">Uncharacterized protein</fullName>
    </submittedName>
</protein>
<accession>A0A8S1NHL9</accession>
<evidence type="ECO:0000313" key="2">
    <source>
        <dbReference type="EMBL" id="CAD8091970.1"/>
    </source>
</evidence>